<accession>A0AAW9K3J8</accession>
<dbReference type="PANTHER" id="PTHR37469:SF2">
    <property type="entry name" value="CELLOBIONIC ACID PHOSPHORYLASE"/>
    <property type="match status" value="1"/>
</dbReference>
<dbReference type="InterPro" id="IPR033432">
    <property type="entry name" value="GH94_catalytic"/>
</dbReference>
<keyword evidence="1" id="KW-0328">Glycosyltransferase</keyword>
<evidence type="ECO:0000256" key="1">
    <source>
        <dbReference type="ARBA" id="ARBA00022676"/>
    </source>
</evidence>
<dbReference type="InterPro" id="IPR048771">
    <property type="entry name" value="SOGP_2nd"/>
</dbReference>
<dbReference type="InterPro" id="IPR012341">
    <property type="entry name" value="6hp_glycosidase-like_sf"/>
</dbReference>
<evidence type="ECO:0000256" key="2">
    <source>
        <dbReference type="ARBA" id="ARBA00022679"/>
    </source>
</evidence>
<evidence type="ECO:0000259" key="6">
    <source>
        <dbReference type="Pfam" id="PF21958"/>
    </source>
</evidence>
<dbReference type="Pfam" id="PF17167">
    <property type="entry name" value="Glyco_hydro_94"/>
    <property type="match status" value="1"/>
</dbReference>
<dbReference type="RefSeq" id="WP_322808540.1">
    <property type="nucleotide sequence ID" value="NZ_JAVBVO010000002.1"/>
</dbReference>
<dbReference type="InterPro" id="IPR008928">
    <property type="entry name" value="6-hairpin_glycosidase_sf"/>
</dbReference>
<dbReference type="EMBL" id="JAVBVO010000002">
    <property type="protein sequence ID" value="MDZ5757806.1"/>
    <property type="molecule type" value="Genomic_DNA"/>
</dbReference>
<evidence type="ECO:0000313" key="8">
    <source>
        <dbReference type="Proteomes" id="UP001290462"/>
    </source>
</evidence>
<evidence type="ECO:0000259" key="5">
    <source>
        <dbReference type="Pfam" id="PF21270"/>
    </source>
</evidence>
<dbReference type="InterPro" id="IPR052047">
    <property type="entry name" value="GH94_Enzymes"/>
</dbReference>
<dbReference type="Gene3D" id="1.50.10.10">
    <property type="match status" value="1"/>
</dbReference>
<feature type="domain" description="Glycosyl hydrolase 94 catalytic" evidence="3">
    <location>
        <begin position="580"/>
        <end position="974"/>
    </location>
</feature>
<comment type="caution">
    <text evidence="7">The sequence shown here is derived from an EMBL/GenBank/DDBJ whole genome shotgun (WGS) entry which is preliminary data.</text>
</comment>
<dbReference type="Pfam" id="PF21958">
    <property type="entry name" value="SOGP_N"/>
    <property type="match status" value="1"/>
</dbReference>
<dbReference type="PANTHER" id="PTHR37469">
    <property type="entry name" value="CELLOBIONIC ACID PHOSPHORYLASE-RELATED"/>
    <property type="match status" value="1"/>
</dbReference>
<evidence type="ECO:0000259" key="3">
    <source>
        <dbReference type="Pfam" id="PF17167"/>
    </source>
</evidence>
<proteinExistence type="predicted"/>
<sequence length="1114" mass="127283">MTTTQNLIQFQAGKTTVQFLKSGDIYEINHAGTMYNQVHTNMIDGSLNNIYLRKLENGKIKFFPLVGVQSQSALYQGDNQLKWTGIAGGVEYEVIFSLTEDDCWFWEVHLQGNQVEVDVIYGQDVGLAGIGALQSNEAYVGQYIDHAVFKYEETGFTVCSRQNQPQSDNQFPYFQQGSLTKNNGYSTDGFQFYGLSYKETNSPFALTQENLANEIYQYEMAYTALQSEQVELNGKATFVFYGFAAENHPLAITKVEYQEKIQQAWQELKEKDSSDFILQETVKRAVNFGEPVQTESLTKTEITHLFPSRQAEEYDGEQLLSFFTDREAHIVLKEKELQMERAHGHILLSGEHLTISDEIITTTSYMYGLFNAQVVLGNTSMNKLMSNARNALNVMKTSGQRIYIELNGSYHLLTMPSAFEMSFNYAKWYYKLADDMLIITNYTTVADAELKLEVRSQSGHAYKFIVTNQITMNENEYNVPFNMEKDGNTLTFTPDNQSTMAKNYPNLAYYMQIDKADFIVADDHLLVESQLDSAYPLVVIALAETAEFDLTIQGKTQGNGFQFAQRDFATEVNKYNQHFEKIMNQFKLTHENKDIQTEMSRLNTLAWWYTHNMLVHYLMPHGLEQYGGAAWGTRDVSQGPVEYFFATDKAEIVRDIIQTLFANQFENDGNWPQWFMFDKYDQIKAEESHGDVIVWPLKVVGDYLKRTGDYSLLESQIPYTDRNTFKKTTKTVSLLEHLRKEIDYIKGNFLAGTYLSCYGDGDWDDTLQPYDSRLKKNMASSWTVALTYQTLKQLTEVLAEKAPEFSLEIAELVTGIEKDFKKYMLQTDVIPGFVYMEDPEHVELMIHPTDTKTGIQYRLLPMTRSMIGELLTPEEAEAHYQLIRQELYHPDGVRLMNRPATYQGGVSTNFKRAEQAANFGREVGLQYVHAHIRFTEAMAKLGKADEVWRGFSVINPVQITDVVANAERRQSNAYFSSSDGNFKTRYAAQEHFSELKTGDVTVKGGWRIYSSGPGIYMNQLISNGLGIRKESDHLIFDPILTKELDGLIFKYECLGVPVEIHYHVGQQEVKGIKVNGELLPSEIETNRYRDGGIKVANDVLKAALLKSQKIDIYC</sequence>
<feature type="domain" description="Glycoside phosphorylase super sandwich" evidence="4">
    <location>
        <begin position="306"/>
        <end position="554"/>
    </location>
</feature>
<dbReference type="Pfam" id="PF21270">
    <property type="entry name" value="SOGP_4th"/>
    <property type="match status" value="1"/>
</dbReference>
<feature type="domain" description="SOGP N-terminal" evidence="6">
    <location>
        <begin position="18"/>
        <end position="242"/>
    </location>
</feature>
<dbReference type="SUPFAM" id="SSF48208">
    <property type="entry name" value="Six-hairpin glycosidases"/>
    <property type="match status" value="1"/>
</dbReference>
<dbReference type="InterPro" id="IPR048773">
    <property type="entry name" value="SOGP_C"/>
</dbReference>
<evidence type="ECO:0000313" key="7">
    <source>
        <dbReference type="EMBL" id="MDZ5757806.1"/>
    </source>
</evidence>
<reference evidence="7" key="1">
    <citation type="submission" date="2023-08" db="EMBL/GenBank/DDBJ databases">
        <title>Genomic characterization of piscicolin 126 produced by Carnobacterium maltaromaticum CM22 strain isolated from salmon (Salmo salar).</title>
        <authorList>
            <person name="Gonzalez-Gragera E."/>
            <person name="Garcia-Lopez J.D."/>
            <person name="Teso-Perez C."/>
            <person name="Gimenez-Hernandez I."/>
            <person name="Peralta-Sanchez J.M."/>
            <person name="Valdivia E."/>
            <person name="Montalban-Lopez M."/>
            <person name="Martin-Platero A.M."/>
            <person name="Banos A."/>
            <person name="Martinez-Bueno M."/>
        </authorList>
    </citation>
    <scope>NUCLEOTIDE SEQUENCE</scope>
    <source>
        <strain evidence="7">CM22</strain>
    </source>
</reference>
<feature type="domain" description="Glycoside phosphorylase C-terminal" evidence="5">
    <location>
        <begin position="1026"/>
        <end position="1113"/>
    </location>
</feature>
<gene>
    <name evidence="7" type="ORF">RAK27_03965</name>
</gene>
<keyword evidence="2" id="KW-0808">Transferase</keyword>
<name>A0AAW9K3J8_CARML</name>
<dbReference type="GO" id="GO:0016757">
    <property type="term" value="F:glycosyltransferase activity"/>
    <property type="evidence" value="ECO:0007669"/>
    <property type="project" value="UniProtKB-KW"/>
</dbReference>
<dbReference type="Pfam" id="PF21250">
    <property type="entry name" value="SOGP_2nd"/>
    <property type="match status" value="1"/>
</dbReference>
<evidence type="ECO:0000259" key="4">
    <source>
        <dbReference type="Pfam" id="PF21250"/>
    </source>
</evidence>
<organism evidence="7 8">
    <name type="scientific">Carnobacterium maltaromaticum</name>
    <name type="common">Carnobacterium piscicola</name>
    <dbReference type="NCBI Taxonomy" id="2751"/>
    <lineage>
        <taxon>Bacteria</taxon>
        <taxon>Bacillati</taxon>
        <taxon>Bacillota</taxon>
        <taxon>Bacilli</taxon>
        <taxon>Lactobacillales</taxon>
        <taxon>Carnobacteriaceae</taxon>
        <taxon>Carnobacterium</taxon>
    </lineage>
</organism>
<dbReference type="InterPro" id="IPR053831">
    <property type="entry name" value="SOGP_N"/>
</dbReference>
<dbReference type="GO" id="GO:0005975">
    <property type="term" value="P:carbohydrate metabolic process"/>
    <property type="evidence" value="ECO:0007669"/>
    <property type="project" value="InterPro"/>
</dbReference>
<dbReference type="AlphaFoldDB" id="A0AAW9K3J8"/>
<dbReference type="Proteomes" id="UP001290462">
    <property type="component" value="Unassembled WGS sequence"/>
</dbReference>
<protein>
    <submittedName>
        <fullName evidence="7">Cellobiose phosphorylase</fullName>
    </submittedName>
</protein>